<feature type="transmembrane region" description="Helical" evidence="1">
    <location>
        <begin position="179"/>
        <end position="204"/>
    </location>
</feature>
<name>U6KEG5_9EIME</name>
<dbReference type="Proteomes" id="UP000030744">
    <property type="component" value="Unassembled WGS sequence"/>
</dbReference>
<keyword evidence="1" id="KW-0472">Membrane</keyword>
<feature type="transmembrane region" description="Helical" evidence="1">
    <location>
        <begin position="70"/>
        <end position="94"/>
    </location>
</feature>
<dbReference type="EMBL" id="HG735915">
    <property type="protein sequence ID" value="CDJ36405.1"/>
    <property type="molecule type" value="Genomic_DNA"/>
</dbReference>
<dbReference type="VEuPathDB" id="ToxoDB:EMH_0083490"/>
<proteinExistence type="predicted"/>
<feature type="chain" id="PRO_5004672860" description="Polycystin cation channel PKD1/PKD2 domain-containing protein" evidence="2">
    <location>
        <begin position="21"/>
        <end position="488"/>
    </location>
</feature>
<dbReference type="AlphaFoldDB" id="U6KEG5"/>
<evidence type="ECO:0000256" key="2">
    <source>
        <dbReference type="SAM" id="SignalP"/>
    </source>
</evidence>
<dbReference type="GeneID" id="60404378"/>
<evidence type="ECO:0000313" key="3">
    <source>
        <dbReference type="EMBL" id="CDJ36405.1"/>
    </source>
</evidence>
<keyword evidence="1" id="KW-1133">Transmembrane helix</keyword>
<feature type="transmembrane region" description="Helical" evidence="1">
    <location>
        <begin position="146"/>
        <end position="167"/>
    </location>
</feature>
<evidence type="ECO:0008006" key="5">
    <source>
        <dbReference type="Google" id="ProtNLM"/>
    </source>
</evidence>
<dbReference type="OrthoDB" id="346057at2759"/>
<keyword evidence="2" id="KW-0732">Signal</keyword>
<feature type="transmembrane region" description="Helical" evidence="1">
    <location>
        <begin position="114"/>
        <end position="134"/>
    </location>
</feature>
<evidence type="ECO:0000313" key="4">
    <source>
        <dbReference type="Proteomes" id="UP000030744"/>
    </source>
</evidence>
<feature type="transmembrane region" description="Helical" evidence="1">
    <location>
        <begin position="409"/>
        <end position="428"/>
    </location>
</feature>
<keyword evidence="4" id="KW-1185">Reference proteome</keyword>
<protein>
    <recommendedName>
        <fullName evidence="5">Polycystin cation channel PKD1/PKD2 domain-containing protein</fullName>
    </recommendedName>
</protein>
<organism evidence="3 4">
    <name type="scientific">Eimeria mitis</name>
    <dbReference type="NCBI Taxonomy" id="44415"/>
    <lineage>
        <taxon>Eukaryota</taxon>
        <taxon>Sar</taxon>
        <taxon>Alveolata</taxon>
        <taxon>Apicomplexa</taxon>
        <taxon>Conoidasida</taxon>
        <taxon>Coccidia</taxon>
        <taxon>Eucoccidiorida</taxon>
        <taxon>Eimeriorina</taxon>
        <taxon>Eimeriidae</taxon>
        <taxon>Eimeria</taxon>
    </lineage>
</organism>
<reference evidence="3" key="2">
    <citation type="submission" date="2013-10" db="EMBL/GenBank/DDBJ databases">
        <authorList>
            <person name="Aslett M."/>
        </authorList>
    </citation>
    <scope>NUCLEOTIDE SEQUENCE [LARGE SCALE GENOMIC DNA]</scope>
    <source>
        <strain evidence="3">Houghton</strain>
    </source>
</reference>
<feature type="signal peptide" evidence="2">
    <location>
        <begin position="1"/>
        <end position="20"/>
    </location>
</feature>
<keyword evidence="1" id="KW-0812">Transmembrane</keyword>
<sequence>MFLLFHISMLMCFLASFASAQIIALLAPKIEITAGDNGYYNVSGAPSATNETGFFQLISDYDNLFRSNAAAQQACIVFGSLAAVTGCIVITRLLPAIAGIETKALQMAFRKVKLYILACSLGMLAIVLIFVSFGNVSFGASADSFAGYYESLTTSAAFLLGGILGNYDVYAMASCNPVLAGIFFVPLFLLFSVFGFTFLTAVVLRKYDFCAQSIEHSLIKYNLDEKGLFRTRYEWLRYALTKMWTGFWKALCGCRTKERLEMLAAEEFEDDMREAKELKALENKKKGLHRRKKIGSNYYMRDSKEDSHSFSDEDDDTPPQYPPWVWQAIGMEDPLCLYAAQPEVGRGFYVDPASMQFDATDFASNEENYFTPNLAANTIPKAPAPTVAKVYLLVRHQMQKDHQDAWKKLFVLAFVAILIGTVSLQLSVDAAAEMREMADRAASSTTFPLTPLMFTCADPSLGAAYRAVYNYHNSPVMLVSDFCYLPGH</sequence>
<accession>U6KEG5</accession>
<reference evidence="3" key="1">
    <citation type="submission" date="2013-10" db="EMBL/GenBank/DDBJ databases">
        <title>Genomic analysis of the causative agents of coccidiosis in chickens.</title>
        <authorList>
            <person name="Reid A.J."/>
            <person name="Blake D."/>
            <person name="Billington K."/>
            <person name="Browne H."/>
            <person name="Dunn M."/>
            <person name="Hung S."/>
            <person name="Kawahara F."/>
            <person name="Miranda-Saavedra D."/>
            <person name="Mourier T."/>
            <person name="Nagra H."/>
            <person name="Otto T.D."/>
            <person name="Rawlings N."/>
            <person name="Sanchez A."/>
            <person name="Sanders M."/>
            <person name="Subramaniam C."/>
            <person name="Tay Y."/>
            <person name="Dear P."/>
            <person name="Doerig C."/>
            <person name="Gruber A."/>
            <person name="Parkinson J."/>
            <person name="Shirley M."/>
            <person name="Wan K.L."/>
            <person name="Berriman M."/>
            <person name="Tomley F."/>
            <person name="Pain A."/>
        </authorList>
    </citation>
    <scope>NUCLEOTIDE SEQUENCE [LARGE SCALE GENOMIC DNA]</scope>
    <source>
        <strain evidence="3">Houghton</strain>
    </source>
</reference>
<gene>
    <name evidence="3" type="ORF">EMH_0083490</name>
</gene>
<evidence type="ECO:0000256" key="1">
    <source>
        <dbReference type="SAM" id="Phobius"/>
    </source>
</evidence>
<dbReference type="RefSeq" id="XP_037878693.1">
    <property type="nucleotide sequence ID" value="XM_038022839.1"/>
</dbReference>